<feature type="transmembrane region" description="Helical" evidence="1">
    <location>
        <begin position="135"/>
        <end position="158"/>
    </location>
</feature>
<dbReference type="Proteomes" id="UP000443423">
    <property type="component" value="Unassembled WGS sequence"/>
</dbReference>
<feature type="transmembrane region" description="Helical" evidence="1">
    <location>
        <begin position="239"/>
        <end position="262"/>
    </location>
</feature>
<keyword evidence="1" id="KW-0472">Membrane</keyword>
<organism evidence="2 3">
    <name type="scientific">Haloferax marinum</name>
    <dbReference type="NCBI Taxonomy" id="2666143"/>
    <lineage>
        <taxon>Archaea</taxon>
        <taxon>Methanobacteriati</taxon>
        <taxon>Methanobacteriota</taxon>
        <taxon>Stenosarchaea group</taxon>
        <taxon>Halobacteria</taxon>
        <taxon>Halobacteriales</taxon>
        <taxon>Haloferacaceae</taxon>
        <taxon>Haloferax</taxon>
    </lineage>
</organism>
<dbReference type="PANTHER" id="PTHR20992:SF9">
    <property type="entry name" value="AT15442P-RELATED"/>
    <property type="match status" value="1"/>
</dbReference>
<feature type="transmembrane region" description="Helical" evidence="1">
    <location>
        <begin position="215"/>
        <end position="232"/>
    </location>
</feature>
<evidence type="ECO:0000313" key="2">
    <source>
        <dbReference type="EMBL" id="MRW97143.1"/>
    </source>
</evidence>
<dbReference type="InterPro" id="IPR005240">
    <property type="entry name" value="DUF389"/>
</dbReference>
<accession>A0A6A8GA43</accession>
<reference evidence="2 3" key="1">
    <citation type="submission" date="2019-11" db="EMBL/GenBank/DDBJ databases">
        <title>Whole genome sequence of Haloferax sp. MBLA0078.</title>
        <authorList>
            <person name="Seo M.-J."/>
            <person name="Cho E.-S."/>
        </authorList>
    </citation>
    <scope>NUCLEOTIDE SEQUENCE [LARGE SCALE GENOMIC DNA]</scope>
    <source>
        <strain evidence="2 3">MBLA0078</strain>
    </source>
</reference>
<evidence type="ECO:0000313" key="3">
    <source>
        <dbReference type="Proteomes" id="UP000443423"/>
    </source>
</evidence>
<feature type="transmembrane region" description="Helical" evidence="1">
    <location>
        <begin position="170"/>
        <end position="189"/>
    </location>
</feature>
<gene>
    <name evidence="2" type="ORF">GJR99_11245</name>
</gene>
<feature type="transmembrane region" description="Helical" evidence="1">
    <location>
        <begin position="110"/>
        <end position="129"/>
    </location>
</feature>
<keyword evidence="1" id="KW-1133">Transmembrane helix</keyword>
<dbReference type="EMBL" id="WKJQ01000001">
    <property type="protein sequence ID" value="MRW97143.1"/>
    <property type="molecule type" value="Genomic_DNA"/>
</dbReference>
<sequence>MRLVHVLIPNGRLESVLDELDDEGIDYAVSEEVGRGEYEAQVSFPLPTSAVEPVLTRLRNVGLEEDGYTIVVTAETVVSKRFAEVKKQYTDLSLSRAELVSRAEDMAPPLSTFVVMTIVSAVVATTGLLSNSAAVIIGAMIIAPVMGPAISASVGSVLYEPKLFRRGVGLQVFGVLLAIASGLVFSLLVKETLLVPPGFNPIEVPQVQERLTPNILSLVLAVGAGVAAVFSLTRGVSSVLVGAMIAVALVPPAATVGIGIAWNAPLAIIEAGTLLLVNILAVNLVALSLLWLSGYRPVAEDQTGYARKRTLQLLAVITFALLALGIILVGVSLLSVADAEFKENLNDEIADVLSQQQYQNVRLVEVHIDVSPVQGLLFSEEPEVTILVDSPGGIPPSGLAEEIRMVIKEEQGYDVTVVIEAVDASLPSDDEATITERVAPLGLPPVSHLQAV</sequence>
<dbReference type="AlphaFoldDB" id="A0A6A8GA43"/>
<keyword evidence="1" id="KW-0812">Transmembrane</keyword>
<protein>
    <submittedName>
        <fullName evidence="2">TIGR00341 family protein</fullName>
    </submittedName>
</protein>
<evidence type="ECO:0000256" key="1">
    <source>
        <dbReference type="SAM" id="Phobius"/>
    </source>
</evidence>
<feature type="transmembrane region" description="Helical" evidence="1">
    <location>
        <begin position="268"/>
        <end position="292"/>
    </location>
</feature>
<dbReference type="NCBIfam" id="TIGR00341">
    <property type="entry name" value="TIGR00341 family protein"/>
    <property type="match status" value="1"/>
</dbReference>
<dbReference type="OrthoDB" id="3266at2157"/>
<dbReference type="RefSeq" id="WP_151112194.1">
    <property type="nucleotide sequence ID" value="NZ_WKJQ01000001.1"/>
</dbReference>
<name>A0A6A8GA43_9EURY</name>
<comment type="caution">
    <text evidence="2">The sequence shown here is derived from an EMBL/GenBank/DDBJ whole genome shotgun (WGS) entry which is preliminary data.</text>
</comment>
<dbReference type="Pfam" id="PF04087">
    <property type="entry name" value="DUF389"/>
    <property type="match status" value="1"/>
</dbReference>
<feature type="transmembrane region" description="Helical" evidence="1">
    <location>
        <begin position="313"/>
        <end position="337"/>
    </location>
</feature>
<proteinExistence type="predicted"/>
<dbReference type="PANTHER" id="PTHR20992">
    <property type="entry name" value="AT15442P-RELATED"/>
    <property type="match status" value="1"/>
</dbReference>
<keyword evidence="3" id="KW-1185">Reference proteome</keyword>